<dbReference type="PANTHER" id="PTHR42681:SF1">
    <property type="entry name" value="MALONYL-COA-ACYL CARRIER PROTEIN TRANSACYLASE, MITOCHONDRIAL"/>
    <property type="match status" value="1"/>
</dbReference>
<dbReference type="Gene3D" id="3.30.70.250">
    <property type="entry name" value="Malonyl-CoA ACP transacylase, ACP-binding"/>
    <property type="match status" value="1"/>
</dbReference>
<dbReference type="EC" id="2.3.1.39" evidence="4"/>
<dbReference type="Proteomes" id="UP001302329">
    <property type="component" value="Unassembled WGS sequence"/>
</dbReference>
<dbReference type="Gene3D" id="3.40.366.10">
    <property type="entry name" value="Malonyl-Coenzyme A Acyl Carrier Protein, domain 2"/>
    <property type="match status" value="1"/>
</dbReference>
<gene>
    <name evidence="6" type="primary">fabD</name>
    <name evidence="6" type="ORF">VB739_14595</name>
</gene>
<proteinExistence type="inferred from homology"/>
<dbReference type="SMART" id="SM00827">
    <property type="entry name" value="PKS_AT"/>
    <property type="match status" value="1"/>
</dbReference>
<evidence type="ECO:0000256" key="1">
    <source>
        <dbReference type="ARBA" id="ARBA00022679"/>
    </source>
</evidence>
<dbReference type="PANTHER" id="PTHR42681">
    <property type="entry name" value="MALONYL-COA-ACYL CARRIER PROTEIN TRANSACYLASE, MITOCHONDRIAL"/>
    <property type="match status" value="1"/>
</dbReference>
<dbReference type="InterPro" id="IPR014043">
    <property type="entry name" value="Acyl_transferase_dom"/>
</dbReference>
<keyword evidence="1 4" id="KW-0808">Transferase</keyword>
<comment type="similarity">
    <text evidence="4">Belongs to the fabD family.</text>
</comment>
<reference evidence="6 7" key="1">
    <citation type="submission" date="2023-12" db="EMBL/GenBank/DDBJ databases">
        <title>Baltic Sea Cyanobacteria.</title>
        <authorList>
            <person name="Delbaje E."/>
            <person name="Fewer D.P."/>
            <person name="Shishido T.K."/>
        </authorList>
    </citation>
    <scope>NUCLEOTIDE SEQUENCE [LARGE SCALE GENOMIC DNA]</scope>
    <source>
        <strain evidence="6 7">UHCC 0281</strain>
    </source>
</reference>
<dbReference type="SUPFAM" id="SSF52151">
    <property type="entry name" value="FabD/lysophospholipase-like"/>
    <property type="match status" value="1"/>
</dbReference>
<organism evidence="6 7">
    <name type="scientific">Cyanobium gracile UHCC 0281</name>
    <dbReference type="NCBI Taxonomy" id="3110309"/>
    <lineage>
        <taxon>Bacteria</taxon>
        <taxon>Bacillati</taxon>
        <taxon>Cyanobacteriota</taxon>
        <taxon>Cyanophyceae</taxon>
        <taxon>Synechococcales</taxon>
        <taxon>Prochlorococcaceae</taxon>
        <taxon>Cyanobium</taxon>
    </lineage>
</organism>
<dbReference type="NCBIfam" id="TIGR00128">
    <property type="entry name" value="fabD"/>
    <property type="match status" value="1"/>
</dbReference>
<evidence type="ECO:0000313" key="6">
    <source>
        <dbReference type="EMBL" id="MEA5443783.1"/>
    </source>
</evidence>
<evidence type="ECO:0000256" key="4">
    <source>
        <dbReference type="PIRNR" id="PIRNR000446"/>
    </source>
</evidence>
<dbReference type="Pfam" id="PF00698">
    <property type="entry name" value="Acyl_transf_1"/>
    <property type="match status" value="1"/>
</dbReference>
<protein>
    <recommendedName>
        <fullName evidence="4">Malonyl CoA-acyl carrier protein transacylase</fullName>
        <ecNumber evidence="4">2.3.1.39</ecNumber>
    </recommendedName>
</protein>
<dbReference type="InterPro" id="IPR004410">
    <property type="entry name" value="Malonyl_CoA-ACP_transAc_FabD"/>
</dbReference>
<evidence type="ECO:0000259" key="5">
    <source>
        <dbReference type="SMART" id="SM00827"/>
    </source>
</evidence>
<sequence>MAIAWVFPGQGSQKPGMAEGVIDLPGARERFAQASALLGRDLLAICAGAEASGSGAEACGSGGPGEPSDLNDTRNTQPALFVVESLLVDALHRQGRTAQLVAGHSLGELVALYAAGVFDAETGLGLMRRRSELMAAAGGGAMTAVMGFDRDELERVVAATEGVVIANDNSAAQVVLSGTPEAVASVSATVRCKRAIPLAVSGAFHSPFMATAAAAFATELEAVPFADARIPVLSNADPRPETSASVLKERLRQQMTMGVRWRETMEGLQSAGLTTAVEIGPGNVLSGLIKRSCPGLGTAQIAGTGDLGQ</sequence>
<dbReference type="InterPro" id="IPR024925">
    <property type="entry name" value="Malonyl_CoA-ACP_transAc"/>
</dbReference>
<comment type="catalytic activity">
    <reaction evidence="3 4">
        <text>holo-[ACP] + malonyl-CoA = malonyl-[ACP] + CoA</text>
        <dbReference type="Rhea" id="RHEA:41792"/>
        <dbReference type="Rhea" id="RHEA-COMP:9623"/>
        <dbReference type="Rhea" id="RHEA-COMP:9685"/>
        <dbReference type="ChEBI" id="CHEBI:57287"/>
        <dbReference type="ChEBI" id="CHEBI:57384"/>
        <dbReference type="ChEBI" id="CHEBI:64479"/>
        <dbReference type="ChEBI" id="CHEBI:78449"/>
        <dbReference type="EC" id="2.3.1.39"/>
    </reaction>
</comment>
<keyword evidence="7" id="KW-1185">Reference proteome</keyword>
<evidence type="ECO:0000256" key="2">
    <source>
        <dbReference type="ARBA" id="ARBA00023315"/>
    </source>
</evidence>
<dbReference type="RefSeq" id="WP_323357745.1">
    <property type="nucleotide sequence ID" value="NZ_JAYGHY010000067.1"/>
</dbReference>
<dbReference type="InterPro" id="IPR050858">
    <property type="entry name" value="Mal-CoA-ACP_Trans/PKS_FabD"/>
</dbReference>
<accession>A0ABU5SZ29</accession>
<keyword evidence="2 4" id="KW-0012">Acyltransferase</keyword>
<evidence type="ECO:0000256" key="3">
    <source>
        <dbReference type="ARBA" id="ARBA00048462"/>
    </source>
</evidence>
<dbReference type="PIRSF" id="PIRSF000446">
    <property type="entry name" value="Mct"/>
    <property type="match status" value="1"/>
</dbReference>
<dbReference type="SUPFAM" id="SSF55048">
    <property type="entry name" value="Probable ACP-binding domain of malonyl-CoA ACP transacylase"/>
    <property type="match status" value="1"/>
</dbReference>
<evidence type="ECO:0000313" key="7">
    <source>
        <dbReference type="Proteomes" id="UP001302329"/>
    </source>
</evidence>
<dbReference type="InterPro" id="IPR001227">
    <property type="entry name" value="Ac_transferase_dom_sf"/>
</dbReference>
<dbReference type="InterPro" id="IPR016036">
    <property type="entry name" value="Malonyl_transacylase_ACP-bd"/>
</dbReference>
<comment type="caution">
    <text evidence="6">The sequence shown here is derived from an EMBL/GenBank/DDBJ whole genome shotgun (WGS) entry which is preliminary data.</text>
</comment>
<name>A0ABU5SZ29_9CYAN</name>
<dbReference type="EMBL" id="JAYGHY010000067">
    <property type="protein sequence ID" value="MEA5443783.1"/>
    <property type="molecule type" value="Genomic_DNA"/>
</dbReference>
<dbReference type="GO" id="GO:0004314">
    <property type="term" value="F:[acyl-carrier-protein] S-malonyltransferase activity"/>
    <property type="evidence" value="ECO:0007669"/>
    <property type="project" value="UniProtKB-EC"/>
</dbReference>
<dbReference type="InterPro" id="IPR016035">
    <property type="entry name" value="Acyl_Trfase/lysoPLipase"/>
</dbReference>
<feature type="domain" description="Malonyl-CoA:ACP transacylase (MAT)" evidence="5">
    <location>
        <begin position="6"/>
        <end position="309"/>
    </location>
</feature>